<proteinExistence type="predicted"/>
<dbReference type="OrthoDB" id="9900753at2"/>
<dbReference type="Proteomes" id="UP000037953">
    <property type="component" value="Unassembled WGS sequence"/>
</dbReference>
<dbReference type="AlphaFoldDB" id="A0A0N0ZTI6"/>
<dbReference type="EMBL" id="LJOD01000020">
    <property type="protein sequence ID" value="KPE49289.1"/>
    <property type="molecule type" value="Genomic_DNA"/>
</dbReference>
<feature type="chain" id="PRO_5005865064" evidence="1">
    <location>
        <begin position="41"/>
        <end position="122"/>
    </location>
</feature>
<organism evidence="2 3">
    <name type="scientific">Chryseobacterium indologenes</name>
    <name type="common">Flavobacterium indologenes</name>
    <dbReference type="NCBI Taxonomy" id="253"/>
    <lineage>
        <taxon>Bacteria</taxon>
        <taxon>Pseudomonadati</taxon>
        <taxon>Bacteroidota</taxon>
        <taxon>Flavobacteriia</taxon>
        <taxon>Flavobacteriales</taxon>
        <taxon>Weeksellaceae</taxon>
        <taxon>Chryseobacterium group</taxon>
        <taxon>Chryseobacterium</taxon>
    </lineage>
</organism>
<reference evidence="3" key="2">
    <citation type="submission" date="2015-09" db="EMBL/GenBank/DDBJ databases">
        <title>Draft genome sequence of a multidrug-resistant Chryseobacterium indologenes isolate from Malaysia.</title>
        <authorList>
            <person name="Yu C.Y."/>
            <person name="Ang G.Y."/>
            <person name="Chan K.-G."/>
        </authorList>
    </citation>
    <scope>NUCLEOTIDE SEQUENCE [LARGE SCALE GENOMIC DNA]</scope>
    <source>
        <strain evidence="3">CI_885</strain>
    </source>
</reference>
<evidence type="ECO:0000313" key="2">
    <source>
        <dbReference type="EMBL" id="KPE49289.1"/>
    </source>
</evidence>
<gene>
    <name evidence="2" type="ORF">AOB46_20970</name>
</gene>
<dbReference type="PATRIC" id="fig|253.9.peg.2599"/>
<comment type="caution">
    <text evidence="2">The sequence shown here is derived from an EMBL/GenBank/DDBJ whole genome shotgun (WGS) entry which is preliminary data.</text>
</comment>
<dbReference type="RefSeq" id="WP_062703065.1">
    <property type="nucleotide sequence ID" value="NZ_LJOD01000020.1"/>
</dbReference>
<protein>
    <submittedName>
        <fullName evidence="2">Uncharacterized protein</fullName>
    </submittedName>
</protein>
<feature type="signal peptide" evidence="1">
    <location>
        <begin position="1"/>
        <end position="40"/>
    </location>
</feature>
<reference evidence="2 3" key="1">
    <citation type="journal article" date="2015" name="Genom Data">
        <title>Draft genome sequence of a multidrug-resistant Chryseobacterium indologenes isolate from Malaysia.</title>
        <authorList>
            <person name="Yu C.Y."/>
            <person name="Ang G.Y."/>
            <person name="Cheng H.J."/>
            <person name="Cheong Y.M."/>
            <person name="Yin W.F."/>
            <person name="Chan K.G."/>
        </authorList>
    </citation>
    <scope>NUCLEOTIDE SEQUENCE [LARGE SCALE GENOMIC DNA]</scope>
    <source>
        <strain evidence="2 3">CI_885</strain>
    </source>
</reference>
<accession>A0A0N0ZTI6</accession>
<sequence length="122" mass="13674">MKNTIEKELIKVQQNSVFRVVKRKLLLAAVGVFASYSVFATQPKEQKLSESKLFAIQPAGQGLNECGLHASVRMHRIINGIVRYDTYYYYFNSVADAEQYIAENTTSMRGGVLACYATGPTR</sequence>
<name>A0A0N0ZTI6_CHRID</name>
<keyword evidence="1" id="KW-0732">Signal</keyword>
<evidence type="ECO:0000256" key="1">
    <source>
        <dbReference type="SAM" id="SignalP"/>
    </source>
</evidence>
<evidence type="ECO:0000313" key="3">
    <source>
        <dbReference type="Proteomes" id="UP000037953"/>
    </source>
</evidence>